<keyword evidence="2" id="KW-1185">Reference proteome</keyword>
<reference evidence="1" key="2">
    <citation type="submission" date="2022-01" db="EMBL/GenBank/DDBJ databases">
        <authorList>
            <person name="Yamashiro T."/>
            <person name="Shiraishi A."/>
            <person name="Satake H."/>
            <person name="Nakayama K."/>
        </authorList>
    </citation>
    <scope>NUCLEOTIDE SEQUENCE</scope>
</reference>
<name>A0ABQ5AIX5_9ASTR</name>
<evidence type="ECO:0000313" key="2">
    <source>
        <dbReference type="Proteomes" id="UP001151760"/>
    </source>
</evidence>
<reference evidence="1" key="1">
    <citation type="journal article" date="2022" name="Int. J. Mol. Sci.">
        <title>Draft Genome of Tanacetum Coccineum: Genomic Comparison of Closely Related Tanacetum-Family Plants.</title>
        <authorList>
            <person name="Yamashiro T."/>
            <person name="Shiraishi A."/>
            <person name="Nakayama K."/>
            <person name="Satake H."/>
        </authorList>
    </citation>
    <scope>NUCLEOTIDE SEQUENCE</scope>
</reference>
<accession>A0ABQ5AIX5</accession>
<evidence type="ECO:0000313" key="1">
    <source>
        <dbReference type="EMBL" id="GJT02595.1"/>
    </source>
</evidence>
<comment type="caution">
    <text evidence="1">The sequence shown here is derived from an EMBL/GenBank/DDBJ whole genome shotgun (WGS) entry which is preliminary data.</text>
</comment>
<dbReference type="EMBL" id="BQNB010012361">
    <property type="protein sequence ID" value="GJT02595.1"/>
    <property type="molecule type" value="Genomic_DNA"/>
</dbReference>
<gene>
    <name evidence="1" type="ORF">Tco_0823764</name>
</gene>
<protein>
    <submittedName>
        <fullName evidence="1">Uncharacterized protein</fullName>
    </submittedName>
</protein>
<organism evidence="1 2">
    <name type="scientific">Tanacetum coccineum</name>
    <dbReference type="NCBI Taxonomy" id="301880"/>
    <lineage>
        <taxon>Eukaryota</taxon>
        <taxon>Viridiplantae</taxon>
        <taxon>Streptophyta</taxon>
        <taxon>Embryophyta</taxon>
        <taxon>Tracheophyta</taxon>
        <taxon>Spermatophyta</taxon>
        <taxon>Magnoliopsida</taxon>
        <taxon>eudicotyledons</taxon>
        <taxon>Gunneridae</taxon>
        <taxon>Pentapetalae</taxon>
        <taxon>asterids</taxon>
        <taxon>campanulids</taxon>
        <taxon>Asterales</taxon>
        <taxon>Asteraceae</taxon>
        <taxon>Asteroideae</taxon>
        <taxon>Anthemideae</taxon>
        <taxon>Anthemidinae</taxon>
        <taxon>Tanacetum</taxon>
    </lineage>
</organism>
<sequence>MYKPLYIINPGNSNISDLIVTIPHNLYNLIITKSGSSQKLADKIDELRALSGYVLGAARVQVPKDNLYDMRWTREEDGEIETLDPQFLLGSELLEGLGPKMLGGSTVVEVILVIGQFVLSIVKVRPIGKHLCPTLVNTLPVGFHSFL</sequence>
<proteinExistence type="predicted"/>
<dbReference type="Proteomes" id="UP001151760">
    <property type="component" value="Unassembled WGS sequence"/>
</dbReference>